<protein>
    <recommendedName>
        <fullName evidence="7">Bile acid:sodium symporter</fullName>
    </recommendedName>
</protein>
<dbReference type="PANTHER" id="PTHR10361:SF28">
    <property type="entry name" value="P3 PROTEIN-RELATED"/>
    <property type="match status" value="1"/>
</dbReference>
<name>A0A0F9I7K2_9ZZZZ</name>
<keyword evidence="3 5" id="KW-1133">Transmembrane helix</keyword>
<feature type="transmembrane region" description="Helical" evidence="5">
    <location>
        <begin position="39"/>
        <end position="64"/>
    </location>
</feature>
<dbReference type="Gene3D" id="1.20.1530.20">
    <property type="match status" value="1"/>
</dbReference>
<comment type="subcellular location">
    <subcellularLocation>
        <location evidence="1">Membrane</location>
        <topology evidence="1">Multi-pass membrane protein</topology>
    </subcellularLocation>
</comment>
<keyword evidence="2 5" id="KW-0812">Transmembrane</keyword>
<accession>A0A0F9I7K2</accession>
<feature type="transmembrane region" description="Helical" evidence="5">
    <location>
        <begin position="165"/>
        <end position="185"/>
    </location>
</feature>
<proteinExistence type="predicted"/>
<feature type="transmembrane region" description="Helical" evidence="5">
    <location>
        <begin position="95"/>
        <end position="115"/>
    </location>
</feature>
<organism evidence="6">
    <name type="scientific">marine sediment metagenome</name>
    <dbReference type="NCBI Taxonomy" id="412755"/>
    <lineage>
        <taxon>unclassified sequences</taxon>
        <taxon>metagenomes</taxon>
        <taxon>ecological metagenomes</taxon>
    </lineage>
</organism>
<evidence type="ECO:0000256" key="3">
    <source>
        <dbReference type="ARBA" id="ARBA00022989"/>
    </source>
</evidence>
<feature type="transmembrane region" description="Helical" evidence="5">
    <location>
        <begin position="70"/>
        <end position="88"/>
    </location>
</feature>
<feature type="transmembrane region" description="Helical" evidence="5">
    <location>
        <begin position="191"/>
        <end position="215"/>
    </location>
</feature>
<feature type="transmembrane region" description="Helical" evidence="5">
    <location>
        <begin position="6"/>
        <end position="27"/>
    </location>
</feature>
<keyword evidence="4 5" id="KW-0472">Membrane</keyword>
<evidence type="ECO:0000256" key="1">
    <source>
        <dbReference type="ARBA" id="ARBA00004141"/>
    </source>
</evidence>
<evidence type="ECO:0000256" key="4">
    <source>
        <dbReference type="ARBA" id="ARBA00023136"/>
    </source>
</evidence>
<reference evidence="6" key="1">
    <citation type="journal article" date="2015" name="Nature">
        <title>Complex archaea that bridge the gap between prokaryotes and eukaryotes.</title>
        <authorList>
            <person name="Spang A."/>
            <person name="Saw J.H."/>
            <person name="Jorgensen S.L."/>
            <person name="Zaremba-Niedzwiedzka K."/>
            <person name="Martijn J."/>
            <person name="Lind A.E."/>
            <person name="van Eijk R."/>
            <person name="Schleper C."/>
            <person name="Guy L."/>
            <person name="Ettema T.J."/>
        </authorList>
    </citation>
    <scope>NUCLEOTIDE SEQUENCE</scope>
</reference>
<evidence type="ECO:0000256" key="5">
    <source>
        <dbReference type="SAM" id="Phobius"/>
    </source>
</evidence>
<comment type="caution">
    <text evidence="6">The sequence shown here is derived from an EMBL/GenBank/DDBJ whole genome shotgun (WGS) entry which is preliminary data.</text>
</comment>
<sequence>MIAAYMMKVVMVSVIFLMLGVGLRTAFGQVIEAARQVRLIGLGVLANFVVIPVLIYLSLVWLPLTSDVKIGIMLMAAAPIAPMAPPFVGMARGNVAFAVGLMTIVALLSVPLTPLILDFALPKSTEGVDLDSMQIIKTLLIAQLIPISVGMAIRQLSPKWAERLLKFVPKIGQFGLIVGVGLLLAKDTKQILALGLLPHLVLVLMVIGSIFIGDWMLIGETDDKRRSLAVSTAIRNVPLAFLIAGENFPDTVVAPVTLLFGVFTMVFSVAYGKLKDRQVFSKGGTA</sequence>
<evidence type="ECO:0008006" key="7">
    <source>
        <dbReference type="Google" id="ProtNLM"/>
    </source>
</evidence>
<dbReference type="EMBL" id="LAZR01020193">
    <property type="protein sequence ID" value="KKL89770.1"/>
    <property type="molecule type" value="Genomic_DNA"/>
</dbReference>
<gene>
    <name evidence="6" type="ORF">LCGC14_1911370</name>
</gene>
<evidence type="ECO:0000256" key="2">
    <source>
        <dbReference type="ARBA" id="ARBA00022692"/>
    </source>
</evidence>
<dbReference type="GO" id="GO:0016020">
    <property type="term" value="C:membrane"/>
    <property type="evidence" value="ECO:0007669"/>
    <property type="project" value="UniProtKB-SubCell"/>
</dbReference>
<feature type="transmembrane region" description="Helical" evidence="5">
    <location>
        <begin position="251"/>
        <end position="272"/>
    </location>
</feature>
<evidence type="ECO:0000313" key="6">
    <source>
        <dbReference type="EMBL" id="KKL89770.1"/>
    </source>
</evidence>
<dbReference type="InterPro" id="IPR004710">
    <property type="entry name" value="Bilac:Na_transpt"/>
</dbReference>
<dbReference type="PANTHER" id="PTHR10361">
    <property type="entry name" value="SODIUM-BILE ACID COTRANSPORTER"/>
    <property type="match status" value="1"/>
</dbReference>
<dbReference type="Pfam" id="PF01758">
    <property type="entry name" value="SBF"/>
    <property type="match status" value="1"/>
</dbReference>
<dbReference type="AlphaFoldDB" id="A0A0F9I7K2"/>
<dbReference type="InterPro" id="IPR002657">
    <property type="entry name" value="BilAc:Na_symport/Acr3"/>
</dbReference>
<dbReference type="InterPro" id="IPR038770">
    <property type="entry name" value="Na+/solute_symporter_sf"/>
</dbReference>